<dbReference type="PANTHER" id="PTHR37049">
    <property type="entry name" value="PEPTIDASE S41 FAMILY PROTEIN"/>
    <property type="match status" value="1"/>
</dbReference>
<name>A0A9N9J0U0_9GLOM</name>
<proteinExistence type="predicted"/>
<dbReference type="AlphaFoldDB" id="A0A9N9J0U0"/>
<feature type="non-terminal residue" evidence="1">
    <location>
        <position position="1"/>
    </location>
</feature>
<dbReference type="Proteomes" id="UP000789570">
    <property type="component" value="Unassembled WGS sequence"/>
</dbReference>
<dbReference type="EMBL" id="CAJVPQ010022116">
    <property type="protein sequence ID" value="CAG8759949.1"/>
    <property type="molecule type" value="Genomic_DNA"/>
</dbReference>
<sequence>PNTGKTFSTVEEFIGNNTYIRGGTPTSFTSKFVDKNSQGFTLFTKLLAGHINEYKWKSKDVVILTNGHCGSSCSLITHRMAEKFNVSTIAVGGYKDMP</sequence>
<feature type="non-terminal residue" evidence="1">
    <location>
        <position position="98"/>
    </location>
</feature>
<gene>
    <name evidence="1" type="ORF">FCALED_LOCUS16865</name>
</gene>
<comment type="caution">
    <text evidence="1">The sequence shown here is derived from an EMBL/GenBank/DDBJ whole genome shotgun (WGS) entry which is preliminary data.</text>
</comment>
<reference evidence="1" key="1">
    <citation type="submission" date="2021-06" db="EMBL/GenBank/DDBJ databases">
        <authorList>
            <person name="Kallberg Y."/>
            <person name="Tangrot J."/>
            <person name="Rosling A."/>
        </authorList>
    </citation>
    <scope>NUCLEOTIDE SEQUENCE</scope>
    <source>
        <strain evidence="1">UK204</strain>
    </source>
</reference>
<organism evidence="1 2">
    <name type="scientific">Funneliformis caledonium</name>
    <dbReference type="NCBI Taxonomy" id="1117310"/>
    <lineage>
        <taxon>Eukaryota</taxon>
        <taxon>Fungi</taxon>
        <taxon>Fungi incertae sedis</taxon>
        <taxon>Mucoromycota</taxon>
        <taxon>Glomeromycotina</taxon>
        <taxon>Glomeromycetes</taxon>
        <taxon>Glomerales</taxon>
        <taxon>Glomeraceae</taxon>
        <taxon>Funneliformis</taxon>
    </lineage>
</organism>
<evidence type="ECO:0000313" key="1">
    <source>
        <dbReference type="EMBL" id="CAG8759949.1"/>
    </source>
</evidence>
<accession>A0A9N9J0U0</accession>
<evidence type="ECO:0000313" key="2">
    <source>
        <dbReference type="Proteomes" id="UP000789570"/>
    </source>
</evidence>
<dbReference type="OrthoDB" id="2441902at2759"/>
<keyword evidence="2" id="KW-1185">Reference proteome</keyword>
<dbReference type="PANTHER" id="PTHR37049:SF4">
    <property type="entry name" value="RHODANESE DOMAIN-CONTAINING PROTEIN"/>
    <property type="match status" value="1"/>
</dbReference>
<protein>
    <submittedName>
        <fullName evidence="1">4097_t:CDS:1</fullName>
    </submittedName>
</protein>
<dbReference type="InterPro" id="IPR052766">
    <property type="entry name" value="S41A_metabolite_peptidase"/>
</dbReference>